<proteinExistence type="predicted"/>
<reference evidence="1 2" key="1">
    <citation type="submission" date="2020-09" db="EMBL/GenBank/DDBJ databases">
        <authorList>
            <person name="Kim M.K."/>
        </authorList>
    </citation>
    <scope>NUCLEOTIDE SEQUENCE [LARGE SCALE GENOMIC DNA]</scope>
    <source>
        <strain evidence="1 2">BT646</strain>
    </source>
</reference>
<keyword evidence="2" id="KW-1185">Reference proteome</keyword>
<evidence type="ECO:0000313" key="2">
    <source>
        <dbReference type="Proteomes" id="UP000642468"/>
    </source>
</evidence>
<name>A0ABR8JH64_9BACT</name>
<sequence length="226" mass="25890">MKLTVNEYNKTIAIPNYIKFNNLCIAYKKLLSDNGFPLTIDISRLTLIYKTALFEKLLSVDKGLKMKFDLLRTDASKIKMISDEIDLDGYDIIDELTDKINELQNLYSRLTIGNRWGNTLERYISLQVLVDSHDLNLNPVVESWLIDWKGKERVKEYFENLFTEVDKIRTVFSAFQGGICSTAGALNILAKFGYATGDGITEIDEHAILELVTSMQKYGKFDTFNK</sequence>
<organism evidence="1 2">
    <name type="scientific">Hymenobacter duratus</name>
    <dbReference type="NCBI Taxonomy" id="2771356"/>
    <lineage>
        <taxon>Bacteria</taxon>
        <taxon>Pseudomonadati</taxon>
        <taxon>Bacteroidota</taxon>
        <taxon>Cytophagia</taxon>
        <taxon>Cytophagales</taxon>
        <taxon>Hymenobacteraceae</taxon>
        <taxon>Hymenobacter</taxon>
    </lineage>
</organism>
<accession>A0ABR8JH64</accession>
<evidence type="ECO:0000313" key="1">
    <source>
        <dbReference type="EMBL" id="MBD2716181.1"/>
    </source>
</evidence>
<dbReference type="Proteomes" id="UP000642468">
    <property type="component" value="Unassembled WGS sequence"/>
</dbReference>
<dbReference type="RefSeq" id="WP_190785160.1">
    <property type="nucleotide sequence ID" value="NZ_JACWZZ010000003.1"/>
</dbReference>
<protein>
    <submittedName>
        <fullName evidence="1">Uncharacterized protein</fullName>
    </submittedName>
</protein>
<dbReference type="EMBL" id="JACWZZ010000003">
    <property type="protein sequence ID" value="MBD2716181.1"/>
    <property type="molecule type" value="Genomic_DNA"/>
</dbReference>
<comment type="caution">
    <text evidence="1">The sequence shown here is derived from an EMBL/GenBank/DDBJ whole genome shotgun (WGS) entry which is preliminary data.</text>
</comment>
<gene>
    <name evidence="1" type="ORF">IC231_14140</name>
</gene>